<gene>
    <name evidence="2" type="ORF">F1189_00380</name>
</gene>
<reference evidence="2 3" key="1">
    <citation type="submission" date="2019-09" db="EMBL/GenBank/DDBJ databases">
        <title>Genome sequence of Rhodovastum atsumiense, a diverse member of the Acetobacteraceae family of non-sulfur purple photosynthetic bacteria.</title>
        <authorList>
            <person name="Meyer T."/>
            <person name="Kyndt J."/>
        </authorList>
    </citation>
    <scope>NUCLEOTIDE SEQUENCE [LARGE SCALE GENOMIC DNA]</scope>
    <source>
        <strain evidence="2 3">DSM 21279</strain>
    </source>
</reference>
<feature type="region of interest" description="Disordered" evidence="1">
    <location>
        <begin position="43"/>
        <end position="72"/>
    </location>
</feature>
<keyword evidence="3" id="KW-1185">Reference proteome</keyword>
<organism evidence="2 3">
    <name type="scientific">Rhodovastum atsumiense</name>
    <dbReference type="NCBI Taxonomy" id="504468"/>
    <lineage>
        <taxon>Bacteria</taxon>
        <taxon>Pseudomonadati</taxon>
        <taxon>Pseudomonadota</taxon>
        <taxon>Alphaproteobacteria</taxon>
        <taxon>Acetobacterales</taxon>
        <taxon>Acetobacteraceae</taxon>
        <taxon>Rhodovastum</taxon>
    </lineage>
</organism>
<evidence type="ECO:0000313" key="2">
    <source>
        <dbReference type="EMBL" id="KAA5614621.1"/>
    </source>
</evidence>
<protein>
    <submittedName>
        <fullName evidence="2">Uncharacterized protein</fullName>
    </submittedName>
</protein>
<comment type="caution">
    <text evidence="2">The sequence shown here is derived from an EMBL/GenBank/DDBJ whole genome shotgun (WGS) entry which is preliminary data.</text>
</comment>
<proteinExistence type="predicted"/>
<dbReference type="RefSeq" id="WP_150038335.1">
    <property type="nucleotide sequence ID" value="NZ_OW485601.1"/>
</dbReference>
<dbReference type="AlphaFoldDB" id="A0A5M6J261"/>
<dbReference type="Proteomes" id="UP000325255">
    <property type="component" value="Unassembled WGS sequence"/>
</dbReference>
<accession>A0A5M6J261</accession>
<evidence type="ECO:0000313" key="3">
    <source>
        <dbReference type="Proteomes" id="UP000325255"/>
    </source>
</evidence>
<sequence length="72" mass="8192">MDIPVEGYPFSIEAVTTWFRDRRGRDPSEMELNMILAEMAAREATFPREGPNVDPRGWRSDPAAPSATRRRG</sequence>
<dbReference type="EMBL" id="VWPK01000001">
    <property type="protein sequence ID" value="KAA5614621.1"/>
    <property type="molecule type" value="Genomic_DNA"/>
</dbReference>
<name>A0A5M6J261_9PROT</name>
<evidence type="ECO:0000256" key="1">
    <source>
        <dbReference type="SAM" id="MobiDB-lite"/>
    </source>
</evidence>